<dbReference type="WBParaSite" id="PTRK_0000839600.1">
    <property type="protein sequence ID" value="PTRK_0000839600.1"/>
    <property type="gene ID" value="PTRK_0000839600"/>
</dbReference>
<dbReference type="InterPro" id="IPR052898">
    <property type="entry name" value="ACAD10-like"/>
</dbReference>
<keyword evidence="1" id="KW-0007">Acetylation</keyword>
<dbReference type="SFLD" id="SFLDG01129">
    <property type="entry name" value="C1.5:_HAD__Beta-PGM__Phosphata"/>
    <property type="match status" value="1"/>
</dbReference>
<dbReference type="CDD" id="cd02603">
    <property type="entry name" value="HAD_sEH-N_like"/>
    <property type="match status" value="1"/>
</dbReference>
<dbReference type="Proteomes" id="UP000038045">
    <property type="component" value="Unplaced"/>
</dbReference>
<evidence type="ECO:0000313" key="3">
    <source>
        <dbReference type="WBParaSite" id="PTRK_0000839600.1"/>
    </source>
</evidence>
<proteinExistence type="predicted"/>
<dbReference type="NCBIfam" id="TIGR02247">
    <property type="entry name" value="HAD-1A3-hyp"/>
    <property type="match status" value="1"/>
</dbReference>
<evidence type="ECO:0000256" key="1">
    <source>
        <dbReference type="ARBA" id="ARBA00022990"/>
    </source>
</evidence>
<dbReference type="Pfam" id="PF13419">
    <property type="entry name" value="HAD_2"/>
    <property type="match status" value="1"/>
</dbReference>
<dbReference type="InterPro" id="IPR041492">
    <property type="entry name" value="HAD_2"/>
</dbReference>
<dbReference type="InterPro" id="IPR036412">
    <property type="entry name" value="HAD-like_sf"/>
</dbReference>
<dbReference type="PANTHER" id="PTHR47829">
    <property type="entry name" value="HYDROLASE, PUTATIVE (AFU_ORTHOLOGUE AFUA_1G12880)-RELATED"/>
    <property type="match status" value="1"/>
</dbReference>
<dbReference type="SFLD" id="SFLDS00003">
    <property type="entry name" value="Haloacid_Dehalogenase"/>
    <property type="match status" value="1"/>
</dbReference>
<dbReference type="STRING" id="131310.A0A0N4ZJV6"/>
<dbReference type="SUPFAM" id="SSF56784">
    <property type="entry name" value="HAD-like"/>
    <property type="match status" value="1"/>
</dbReference>
<protein>
    <submittedName>
        <fullName evidence="3">HAD family phosphatase</fullName>
    </submittedName>
</protein>
<keyword evidence="2" id="KW-1185">Reference proteome</keyword>
<dbReference type="PRINTS" id="PR00413">
    <property type="entry name" value="HADHALOGNASE"/>
</dbReference>
<sequence length="208" mass="23415">MVATNNNIKAFIYDLGGVIMTYNDESLSSKVSKLEELFGDKLDDLEQGRFTLEEYLETLDDEHYFKKMASKMGITNDFTKISPQLMVKDDNIEKSIKVLKENGYKIALLTNNFYLDKEKKNPTTIEDLSSFDVVVESCKVGMSKPNENIYQHTLSLLGIEGSEAVFLDDLEANCRGAEKVGIKAIQVLPQKSIDAVREIEKLTGLNIL</sequence>
<dbReference type="PANTHER" id="PTHR47829:SF1">
    <property type="entry name" value="HAD FAMILY PHOSPHATASE"/>
    <property type="match status" value="1"/>
</dbReference>
<accession>A0A0N4ZJV6</accession>
<name>A0A0N4ZJV6_PARTI</name>
<dbReference type="InterPro" id="IPR023214">
    <property type="entry name" value="HAD_sf"/>
</dbReference>
<dbReference type="InterPro" id="IPR011945">
    <property type="entry name" value="HAD-SF_ppase_IA/epoxid_hydro_N"/>
</dbReference>
<organism evidence="2 3">
    <name type="scientific">Parastrongyloides trichosuri</name>
    <name type="common">Possum-specific nematode worm</name>
    <dbReference type="NCBI Taxonomy" id="131310"/>
    <lineage>
        <taxon>Eukaryota</taxon>
        <taxon>Metazoa</taxon>
        <taxon>Ecdysozoa</taxon>
        <taxon>Nematoda</taxon>
        <taxon>Chromadorea</taxon>
        <taxon>Rhabditida</taxon>
        <taxon>Tylenchina</taxon>
        <taxon>Panagrolaimomorpha</taxon>
        <taxon>Strongyloidoidea</taxon>
        <taxon>Strongyloididae</taxon>
        <taxon>Parastrongyloides</taxon>
    </lineage>
</organism>
<dbReference type="Gene3D" id="3.40.50.1000">
    <property type="entry name" value="HAD superfamily/HAD-like"/>
    <property type="match status" value="1"/>
</dbReference>
<dbReference type="Gene3D" id="1.10.150.240">
    <property type="entry name" value="Putative phosphatase, domain 2"/>
    <property type="match status" value="1"/>
</dbReference>
<dbReference type="AlphaFoldDB" id="A0A0N4ZJV6"/>
<reference evidence="3" key="1">
    <citation type="submission" date="2017-02" db="UniProtKB">
        <authorList>
            <consortium name="WormBaseParasite"/>
        </authorList>
    </citation>
    <scope>IDENTIFICATION</scope>
</reference>
<dbReference type="InterPro" id="IPR023198">
    <property type="entry name" value="PGP-like_dom2"/>
</dbReference>
<evidence type="ECO:0000313" key="2">
    <source>
        <dbReference type="Proteomes" id="UP000038045"/>
    </source>
</evidence>
<dbReference type="InterPro" id="IPR006439">
    <property type="entry name" value="HAD-SF_hydro_IA"/>
</dbReference>
<dbReference type="NCBIfam" id="TIGR01509">
    <property type="entry name" value="HAD-SF-IA-v3"/>
    <property type="match status" value="1"/>
</dbReference>